<evidence type="ECO:0000256" key="1">
    <source>
        <dbReference type="ARBA" id="ARBA00004141"/>
    </source>
</evidence>
<feature type="transmembrane region" description="Helical" evidence="6">
    <location>
        <begin position="60"/>
        <end position="81"/>
    </location>
</feature>
<dbReference type="Gene3D" id="1.20.1080.10">
    <property type="entry name" value="Glycerol uptake facilitator protein"/>
    <property type="match status" value="1"/>
</dbReference>
<sequence length="257" mass="26364">MFGEEIMAAANAAKGKYGLLKTNPGGYFLASMLAGVFIGFGVLLAFTAGGLLTGNPFSKIVMGCTFGIALSLVVIAGAELFTGNNLVMTAGAARKTVSAGACFKVWGMSYLGNLAGSVLLAVIFVACGLASGSTGEFISSAAETKMTLSPLALVCRGALCNMLVCLAVWCGFRCKSESAKLIMVFWCLLAFITTGFEHSIANMTLLTVSLLSPAADAAVSLGGEVYNLVFVTVGNMIGGIVFVALPYLGIAAKRKTA</sequence>
<dbReference type="PANTHER" id="PTHR30520">
    <property type="entry name" value="FORMATE TRANSPORTER-RELATED"/>
    <property type="match status" value="1"/>
</dbReference>
<feature type="transmembrane region" description="Helical" evidence="6">
    <location>
        <begin position="151"/>
        <end position="172"/>
    </location>
</feature>
<feature type="transmembrane region" description="Helical" evidence="6">
    <location>
        <begin position="26"/>
        <end position="48"/>
    </location>
</feature>
<dbReference type="PROSITE" id="PS01005">
    <property type="entry name" value="FORMATE_NITRITE_TP_1"/>
    <property type="match status" value="1"/>
</dbReference>
<feature type="transmembrane region" description="Helical" evidence="6">
    <location>
        <begin position="184"/>
        <end position="205"/>
    </location>
</feature>
<dbReference type="EMBL" id="CP117826">
    <property type="protein sequence ID" value="XCC61516.1"/>
    <property type="molecule type" value="Genomic_DNA"/>
</dbReference>
<dbReference type="InterPro" id="IPR000292">
    <property type="entry name" value="For/NO2_transpt"/>
</dbReference>
<dbReference type="RefSeq" id="WP_079546321.1">
    <property type="nucleotide sequence ID" value="NZ_CP117826.1"/>
</dbReference>
<keyword evidence="4 6" id="KW-0472">Membrane</keyword>
<evidence type="ECO:0000256" key="4">
    <source>
        <dbReference type="ARBA" id="ARBA00023136"/>
    </source>
</evidence>
<keyword evidence="3 6" id="KW-1133">Transmembrane helix</keyword>
<evidence type="ECO:0000256" key="2">
    <source>
        <dbReference type="ARBA" id="ARBA00022692"/>
    </source>
</evidence>
<proteinExistence type="inferred from homology"/>
<dbReference type="GO" id="GO:0005886">
    <property type="term" value="C:plasma membrane"/>
    <property type="evidence" value="ECO:0007669"/>
    <property type="project" value="TreeGrafter"/>
</dbReference>
<comment type="subcellular location">
    <subcellularLocation>
        <location evidence="1">Membrane</location>
        <topology evidence="1">Multi-pass membrane protein</topology>
    </subcellularLocation>
</comment>
<evidence type="ECO:0000256" key="5">
    <source>
        <dbReference type="ARBA" id="ARBA00049660"/>
    </source>
</evidence>
<evidence type="ECO:0000256" key="6">
    <source>
        <dbReference type="SAM" id="Phobius"/>
    </source>
</evidence>
<keyword evidence="2 6" id="KW-0812">Transmembrane</keyword>
<evidence type="ECO:0000256" key="3">
    <source>
        <dbReference type="ARBA" id="ARBA00022989"/>
    </source>
</evidence>
<protein>
    <submittedName>
        <fullName evidence="7">Formate/nitrite transporter family protein</fullName>
    </submittedName>
</protein>
<dbReference type="AlphaFoldDB" id="A0AAU8A6R4"/>
<evidence type="ECO:0000313" key="7">
    <source>
        <dbReference type="EMBL" id="XCC61516.1"/>
    </source>
</evidence>
<dbReference type="InterPro" id="IPR023271">
    <property type="entry name" value="Aquaporin-like"/>
</dbReference>
<dbReference type="PANTHER" id="PTHR30520:SF8">
    <property type="entry name" value="NITRITE TRANSPORTER NIRC"/>
    <property type="match status" value="1"/>
</dbReference>
<gene>
    <name evidence="7" type="ORF">PUP29_08225</name>
</gene>
<dbReference type="InterPro" id="IPR024002">
    <property type="entry name" value="For/NO2_transpt_CS"/>
</dbReference>
<organism evidence="7">
    <name type="scientific">Christensenella massiliensis</name>
    <dbReference type="NCBI Taxonomy" id="1805714"/>
    <lineage>
        <taxon>Bacteria</taxon>
        <taxon>Bacillati</taxon>
        <taxon>Bacillota</taxon>
        <taxon>Clostridia</taxon>
        <taxon>Christensenellales</taxon>
        <taxon>Christensenellaceae</taxon>
        <taxon>Christensenella</taxon>
    </lineage>
</organism>
<name>A0AAU8A6R4_9FIRM</name>
<feature type="transmembrane region" description="Helical" evidence="6">
    <location>
        <begin position="110"/>
        <end position="131"/>
    </location>
</feature>
<accession>A0AAU8A6R4</accession>
<comment type="similarity">
    <text evidence="5">Belongs to the FNT transporter (TC 1.A.16) family.</text>
</comment>
<feature type="transmembrane region" description="Helical" evidence="6">
    <location>
        <begin position="225"/>
        <end position="248"/>
    </location>
</feature>
<dbReference type="GO" id="GO:0015499">
    <property type="term" value="F:formate transmembrane transporter activity"/>
    <property type="evidence" value="ECO:0007669"/>
    <property type="project" value="TreeGrafter"/>
</dbReference>
<dbReference type="Pfam" id="PF01226">
    <property type="entry name" value="Form_Nir_trans"/>
    <property type="match status" value="1"/>
</dbReference>
<reference evidence="7" key="1">
    <citation type="submission" date="2023-02" db="EMBL/GenBank/DDBJ databases">
        <title>Gut commensal Christensenella minuta modulates host metabolism via a new class of secondary bile acids.</title>
        <authorList>
            <person name="Liu C."/>
        </authorList>
    </citation>
    <scope>NUCLEOTIDE SEQUENCE</scope>
    <source>
        <strain evidence="7">CA70</strain>
    </source>
</reference>
<dbReference type="PROSITE" id="PS01006">
    <property type="entry name" value="FORMATE_NITRITE_TP_2"/>
    <property type="match status" value="1"/>
</dbReference>